<proteinExistence type="predicted"/>
<dbReference type="InterPro" id="IPR052336">
    <property type="entry name" value="MlaD_Phospholipid_Transporter"/>
</dbReference>
<protein>
    <submittedName>
        <fullName evidence="3">Phospholipid/cholesterol/gamma-HCH transport system substrate-binding protein</fullName>
    </submittedName>
</protein>
<dbReference type="EMBL" id="VNIQ01000002">
    <property type="protein sequence ID" value="TYQ05991.1"/>
    <property type="molecule type" value="Genomic_DNA"/>
</dbReference>
<dbReference type="AlphaFoldDB" id="A0A652YSA7"/>
<feature type="domain" description="Mammalian cell entry C-terminal" evidence="2">
    <location>
        <begin position="125"/>
        <end position="311"/>
    </location>
</feature>
<dbReference type="PANTHER" id="PTHR33371:SF4">
    <property type="entry name" value="INTERMEMBRANE PHOSPHOLIPID TRANSPORT SYSTEM BINDING PROTEIN MLAD"/>
    <property type="match status" value="1"/>
</dbReference>
<name>A0A652YSA7_NOCGL</name>
<feature type="domain" description="Mce/MlaD" evidence="1">
    <location>
        <begin position="44"/>
        <end position="116"/>
    </location>
</feature>
<dbReference type="PROSITE" id="PS51257">
    <property type="entry name" value="PROKAR_LIPOPROTEIN"/>
    <property type="match status" value="1"/>
</dbReference>
<evidence type="ECO:0000259" key="2">
    <source>
        <dbReference type="Pfam" id="PF11887"/>
    </source>
</evidence>
<dbReference type="Pfam" id="PF11887">
    <property type="entry name" value="Mce4_CUP1"/>
    <property type="match status" value="1"/>
</dbReference>
<dbReference type="PANTHER" id="PTHR33371">
    <property type="entry name" value="INTERMEMBRANE PHOSPHOLIPID TRANSPORT SYSTEM BINDING PROTEIN MLAD-RELATED"/>
    <property type="match status" value="1"/>
</dbReference>
<gene>
    <name evidence="3" type="ORF">FNL38_102120</name>
</gene>
<reference evidence="3" key="1">
    <citation type="submission" date="2019-07" db="EMBL/GenBank/DDBJ databases">
        <title>Genomic Encyclopedia of Type Strains, Phase IV (KMG-IV): sequencing the most valuable type-strain genomes for metagenomic binning, comparative biology and taxonomic classification.</title>
        <authorList>
            <person name="Goeker M."/>
        </authorList>
    </citation>
    <scope>NUCLEOTIDE SEQUENCE</scope>
    <source>
        <strain evidence="3">DSM 44596</strain>
    </source>
</reference>
<evidence type="ECO:0000259" key="1">
    <source>
        <dbReference type="Pfam" id="PF02470"/>
    </source>
</evidence>
<organism evidence="3">
    <name type="scientific">Nocardia globerula</name>
    <dbReference type="NCBI Taxonomy" id="1818"/>
    <lineage>
        <taxon>Bacteria</taxon>
        <taxon>Bacillati</taxon>
        <taxon>Actinomycetota</taxon>
        <taxon>Actinomycetes</taxon>
        <taxon>Mycobacteriales</taxon>
        <taxon>Nocardiaceae</taxon>
        <taxon>Nocardia</taxon>
    </lineage>
</organism>
<dbReference type="Pfam" id="PF02470">
    <property type="entry name" value="MlaD"/>
    <property type="match status" value="1"/>
</dbReference>
<dbReference type="InterPro" id="IPR024516">
    <property type="entry name" value="Mce_C"/>
</dbReference>
<comment type="caution">
    <text evidence="3">The sequence shown here is derived from an EMBL/GenBank/DDBJ whole genome shotgun (WGS) entry which is preliminary data.</text>
</comment>
<evidence type="ECO:0000313" key="3">
    <source>
        <dbReference type="EMBL" id="TYQ05991.1"/>
    </source>
</evidence>
<accession>A0A652YSA7</accession>
<dbReference type="InterPro" id="IPR003399">
    <property type="entry name" value="Mce/MlaD"/>
</dbReference>
<sequence>MRQSVRIVTAVAAVGVGCAVVFAFGGCSAGIQDLPLGRSADGDAYTVAVQLAGADGLVLGADVRSGQKVIGRVSALSADVVGARVSLSLDTATQLPDNVEASVELPSALGNPFIRLLLPEVPSSSVLSDGDTIPESRTEIGPQVESALATLGTVLTGSGIDQLDTVVRELNTAFSGRSGEVRSLTDTLTSLMAEASSHQDEFNEAVDLAARVSSQLAGQREIIDNYLDSVPQVVSILVGQKDQISSLLNSTVQLAVNANTILDSSPGGLDSMLQDASTVVGTLDSFNSEMGQTLANMNGMLESFTYAVRGDYLMFDGALDIPGTIDKLWTGGMAGGAAAIAAPGTLTDLLQGGRR</sequence>